<dbReference type="EMBL" id="JAACJJ010000032">
    <property type="protein sequence ID" value="KAF5317689.1"/>
    <property type="molecule type" value="Genomic_DNA"/>
</dbReference>
<dbReference type="Proteomes" id="UP000567179">
    <property type="component" value="Unassembled WGS sequence"/>
</dbReference>
<reference evidence="2 3" key="1">
    <citation type="journal article" date="2020" name="ISME J.">
        <title>Uncovering the hidden diversity of litter-decomposition mechanisms in mushroom-forming fungi.</title>
        <authorList>
            <person name="Floudas D."/>
            <person name="Bentzer J."/>
            <person name="Ahren D."/>
            <person name="Johansson T."/>
            <person name="Persson P."/>
            <person name="Tunlid A."/>
        </authorList>
    </citation>
    <scope>NUCLEOTIDE SEQUENCE [LARGE SCALE GENOMIC DNA]</scope>
    <source>
        <strain evidence="2 3">CBS 101986</strain>
    </source>
</reference>
<accession>A0A8H5B6H4</accession>
<evidence type="ECO:0000259" key="1">
    <source>
        <dbReference type="PROSITE" id="PS50013"/>
    </source>
</evidence>
<proteinExistence type="predicted"/>
<dbReference type="OrthoDB" id="2447764at2759"/>
<dbReference type="InterPro" id="IPR000953">
    <property type="entry name" value="Chromo/chromo_shadow_dom"/>
</dbReference>
<keyword evidence="3" id="KW-1185">Reference proteome</keyword>
<protein>
    <recommendedName>
        <fullName evidence="1">Chromo domain-containing protein</fullName>
    </recommendedName>
</protein>
<dbReference type="CDD" id="cd00024">
    <property type="entry name" value="CD_CSD"/>
    <property type="match status" value="1"/>
</dbReference>
<dbReference type="SUPFAM" id="SSF54160">
    <property type="entry name" value="Chromo domain-like"/>
    <property type="match status" value="1"/>
</dbReference>
<dbReference type="InterPro" id="IPR023780">
    <property type="entry name" value="Chromo_domain"/>
</dbReference>
<dbReference type="Gene3D" id="2.40.50.40">
    <property type="match status" value="1"/>
</dbReference>
<dbReference type="InterPro" id="IPR016197">
    <property type="entry name" value="Chromo-like_dom_sf"/>
</dbReference>
<dbReference type="Pfam" id="PF00385">
    <property type="entry name" value="Chromo"/>
    <property type="match status" value="1"/>
</dbReference>
<organism evidence="2 3">
    <name type="scientific">Psilocybe cf. subviscida</name>
    <dbReference type="NCBI Taxonomy" id="2480587"/>
    <lineage>
        <taxon>Eukaryota</taxon>
        <taxon>Fungi</taxon>
        <taxon>Dikarya</taxon>
        <taxon>Basidiomycota</taxon>
        <taxon>Agaricomycotina</taxon>
        <taxon>Agaricomycetes</taxon>
        <taxon>Agaricomycetidae</taxon>
        <taxon>Agaricales</taxon>
        <taxon>Agaricineae</taxon>
        <taxon>Strophariaceae</taxon>
        <taxon>Psilocybe</taxon>
    </lineage>
</organism>
<dbReference type="PROSITE" id="PS50013">
    <property type="entry name" value="CHROMO_2"/>
    <property type="match status" value="1"/>
</dbReference>
<dbReference type="SMART" id="SM00298">
    <property type="entry name" value="CHROMO"/>
    <property type="match status" value="1"/>
</dbReference>
<comment type="caution">
    <text evidence="2">The sequence shown here is derived from an EMBL/GenBank/DDBJ whole genome shotgun (WGS) entry which is preliminary data.</text>
</comment>
<dbReference type="AlphaFoldDB" id="A0A8H5B6H4"/>
<feature type="domain" description="Chromo" evidence="1">
    <location>
        <begin position="7"/>
        <end position="66"/>
    </location>
</feature>
<evidence type="ECO:0000313" key="3">
    <source>
        <dbReference type="Proteomes" id="UP000567179"/>
    </source>
</evidence>
<evidence type="ECO:0000313" key="2">
    <source>
        <dbReference type="EMBL" id="KAF5317689.1"/>
    </source>
</evidence>
<gene>
    <name evidence="2" type="ORF">D9619_012532</name>
</gene>
<dbReference type="GO" id="GO:0006338">
    <property type="term" value="P:chromatin remodeling"/>
    <property type="evidence" value="ECO:0007669"/>
    <property type="project" value="UniProtKB-ARBA"/>
</dbReference>
<sequence length="105" mass="12137">METGEEREIERILKTVTCGGVRWFLVKWLGFDESENEWVAEYGMGNAQEAVAEFRENECTRVKAKRNRGRSHVVQANVEMVMVGYEGVSEGVSKKRRERPRKEQG</sequence>
<name>A0A8H5B6H4_9AGAR</name>